<keyword evidence="2" id="KW-1185">Reference proteome</keyword>
<reference evidence="1 2" key="1">
    <citation type="submission" date="2021-01" db="EMBL/GenBank/DDBJ databases">
        <title>C459-1 draft genome sequence.</title>
        <authorList>
            <person name="Zhang X.-F."/>
        </authorList>
    </citation>
    <scope>NUCLEOTIDE SEQUENCE [LARGE SCALE GENOMIC DNA]</scope>
    <source>
        <strain evidence="2">C459-1</strain>
    </source>
</reference>
<dbReference type="EMBL" id="JAERTY010000002">
    <property type="protein sequence ID" value="MBL1408058.1"/>
    <property type="molecule type" value="Genomic_DNA"/>
</dbReference>
<dbReference type="Proteomes" id="UP000625283">
    <property type="component" value="Unassembled WGS sequence"/>
</dbReference>
<protein>
    <submittedName>
        <fullName evidence="1">Collagen-like protein</fullName>
    </submittedName>
</protein>
<accession>A0ABS1R035</accession>
<dbReference type="Gene3D" id="1.20.5.320">
    <property type="entry name" value="6-Phosphogluconate Dehydrogenase, domain 3"/>
    <property type="match status" value="1"/>
</dbReference>
<comment type="caution">
    <text evidence="1">The sequence shown here is derived from an EMBL/GenBank/DDBJ whole genome shotgun (WGS) entry which is preliminary data.</text>
</comment>
<dbReference type="PROSITE" id="PS51257">
    <property type="entry name" value="PROKAR_LIPOPROTEIN"/>
    <property type="match status" value="1"/>
</dbReference>
<evidence type="ECO:0000313" key="2">
    <source>
        <dbReference type="Proteomes" id="UP000625283"/>
    </source>
</evidence>
<dbReference type="RefSeq" id="WP_202101835.1">
    <property type="nucleotide sequence ID" value="NZ_JAERTY010000002.1"/>
</dbReference>
<evidence type="ECO:0000313" key="1">
    <source>
        <dbReference type="EMBL" id="MBL1408058.1"/>
    </source>
</evidence>
<gene>
    <name evidence="1" type="ORF">JKG61_04785</name>
</gene>
<proteinExistence type="predicted"/>
<name>A0ABS1R035_9SPHI</name>
<organism evidence="1 2">
    <name type="scientific">Sphingobacterium faecale</name>
    <dbReference type="NCBI Taxonomy" id="2803775"/>
    <lineage>
        <taxon>Bacteria</taxon>
        <taxon>Pseudomonadati</taxon>
        <taxon>Bacteroidota</taxon>
        <taxon>Sphingobacteriia</taxon>
        <taxon>Sphingobacteriales</taxon>
        <taxon>Sphingobacteriaceae</taxon>
        <taxon>Sphingobacterium</taxon>
    </lineage>
</organism>
<sequence length="197" mass="20879">MKKTLLKNLIVLIAVGVTLGGCKKEAGPVGPEGPKGEAGAKGEQGAPGTANVIYSDWIPLPAKAVFSSPMRKNFSIQAPEVTLDVIKKGLFYAYLRHGSSEESIVPLPYAGTWVNTTTNEVIGSYLSTVLVGVGSISLNQDWLTPGAIPATFANATAVSGGYTHIRYVIVPAGLKSSSTARVDFKNYESVKKVYFEK</sequence>